<feature type="DNA-binding region" description="H-T-H motif" evidence="4">
    <location>
        <begin position="31"/>
        <end position="50"/>
    </location>
</feature>
<evidence type="ECO:0000256" key="2">
    <source>
        <dbReference type="ARBA" id="ARBA00023125"/>
    </source>
</evidence>
<keyword evidence="2 4" id="KW-0238">DNA-binding</keyword>
<accession>A0A518EMD2</accession>
<dbReference type="PANTHER" id="PTHR47506:SF1">
    <property type="entry name" value="HTH-TYPE TRANSCRIPTIONAL REGULATOR YJDC"/>
    <property type="match status" value="1"/>
</dbReference>
<evidence type="ECO:0000313" key="7">
    <source>
        <dbReference type="Proteomes" id="UP000320390"/>
    </source>
</evidence>
<dbReference type="Pfam" id="PF00440">
    <property type="entry name" value="TetR_N"/>
    <property type="match status" value="1"/>
</dbReference>
<dbReference type="SUPFAM" id="SSF48498">
    <property type="entry name" value="Tetracyclin repressor-like, C-terminal domain"/>
    <property type="match status" value="1"/>
</dbReference>
<dbReference type="RefSeq" id="WP_145194660.1">
    <property type="nucleotide sequence ID" value="NZ_CP036434.1"/>
</dbReference>
<reference evidence="6 7" key="1">
    <citation type="submission" date="2019-02" db="EMBL/GenBank/DDBJ databases">
        <title>Deep-cultivation of Planctomycetes and their phenomic and genomic characterization uncovers novel biology.</title>
        <authorList>
            <person name="Wiegand S."/>
            <person name="Jogler M."/>
            <person name="Boedeker C."/>
            <person name="Pinto D."/>
            <person name="Vollmers J."/>
            <person name="Rivas-Marin E."/>
            <person name="Kohn T."/>
            <person name="Peeters S.H."/>
            <person name="Heuer A."/>
            <person name="Rast P."/>
            <person name="Oberbeckmann S."/>
            <person name="Bunk B."/>
            <person name="Jeske O."/>
            <person name="Meyerdierks A."/>
            <person name="Storesund J.E."/>
            <person name="Kallscheuer N."/>
            <person name="Luecker S."/>
            <person name="Lage O.M."/>
            <person name="Pohl T."/>
            <person name="Merkel B.J."/>
            <person name="Hornburger P."/>
            <person name="Mueller R.-W."/>
            <person name="Bruemmer F."/>
            <person name="Labrenz M."/>
            <person name="Spormann A.M."/>
            <person name="Op den Camp H."/>
            <person name="Overmann J."/>
            <person name="Amann R."/>
            <person name="Jetten M.S.M."/>
            <person name="Mascher T."/>
            <person name="Medema M.H."/>
            <person name="Devos D.P."/>
            <person name="Kaster A.-K."/>
            <person name="Ovreas L."/>
            <person name="Rohde M."/>
            <person name="Galperin M.Y."/>
            <person name="Jogler C."/>
        </authorList>
    </citation>
    <scope>NUCLEOTIDE SEQUENCE [LARGE SCALE GENOMIC DNA]</scope>
    <source>
        <strain evidence="6 7">Poly30</strain>
    </source>
</reference>
<dbReference type="EMBL" id="CP036434">
    <property type="protein sequence ID" value="QDV05245.1"/>
    <property type="molecule type" value="Genomic_DNA"/>
</dbReference>
<dbReference type="AlphaFoldDB" id="A0A518EMD2"/>
<organism evidence="6 7">
    <name type="scientific">Saltatorellus ferox</name>
    <dbReference type="NCBI Taxonomy" id="2528018"/>
    <lineage>
        <taxon>Bacteria</taxon>
        <taxon>Pseudomonadati</taxon>
        <taxon>Planctomycetota</taxon>
        <taxon>Planctomycetia</taxon>
        <taxon>Planctomycetia incertae sedis</taxon>
        <taxon>Saltatorellus</taxon>
    </lineage>
</organism>
<dbReference type="InterPro" id="IPR001647">
    <property type="entry name" value="HTH_TetR"/>
</dbReference>
<evidence type="ECO:0000259" key="5">
    <source>
        <dbReference type="PROSITE" id="PS50977"/>
    </source>
</evidence>
<evidence type="ECO:0000256" key="1">
    <source>
        <dbReference type="ARBA" id="ARBA00023015"/>
    </source>
</evidence>
<keyword evidence="7" id="KW-1185">Reference proteome</keyword>
<evidence type="ECO:0000313" key="6">
    <source>
        <dbReference type="EMBL" id="QDV05245.1"/>
    </source>
</evidence>
<feature type="domain" description="HTH tetR-type" evidence="5">
    <location>
        <begin position="8"/>
        <end position="68"/>
    </location>
</feature>
<keyword evidence="3" id="KW-0804">Transcription</keyword>
<dbReference type="PROSITE" id="PS50977">
    <property type="entry name" value="HTH_TETR_2"/>
    <property type="match status" value="1"/>
</dbReference>
<name>A0A518EMD2_9BACT</name>
<evidence type="ECO:0000256" key="3">
    <source>
        <dbReference type="ARBA" id="ARBA00023163"/>
    </source>
</evidence>
<proteinExistence type="predicted"/>
<dbReference type="InterPro" id="IPR036271">
    <property type="entry name" value="Tet_transcr_reg_TetR-rel_C_sf"/>
</dbReference>
<dbReference type="GO" id="GO:0003677">
    <property type="term" value="F:DNA binding"/>
    <property type="evidence" value="ECO:0007669"/>
    <property type="project" value="UniProtKB-UniRule"/>
</dbReference>
<gene>
    <name evidence="6" type="primary">comR_1</name>
    <name evidence="6" type="ORF">Poly30_07410</name>
</gene>
<keyword evidence="1" id="KW-0805">Transcription regulation</keyword>
<dbReference type="OrthoDB" id="113732at2"/>
<evidence type="ECO:0000256" key="4">
    <source>
        <dbReference type="PROSITE-ProRule" id="PRU00335"/>
    </source>
</evidence>
<dbReference type="InterPro" id="IPR011075">
    <property type="entry name" value="TetR_C"/>
</dbReference>
<dbReference type="Gene3D" id="1.10.10.60">
    <property type="entry name" value="Homeodomain-like"/>
    <property type="match status" value="1"/>
</dbReference>
<dbReference type="Proteomes" id="UP000320390">
    <property type="component" value="Chromosome"/>
</dbReference>
<protein>
    <submittedName>
        <fullName evidence="6">HTH-type transcriptional repressor ComR</fullName>
    </submittedName>
</protein>
<dbReference type="Pfam" id="PF16925">
    <property type="entry name" value="TetR_C_13"/>
    <property type="match status" value="1"/>
</dbReference>
<dbReference type="Gene3D" id="1.10.357.10">
    <property type="entry name" value="Tetracycline Repressor, domain 2"/>
    <property type="match status" value="1"/>
</dbReference>
<dbReference type="InterPro" id="IPR009057">
    <property type="entry name" value="Homeodomain-like_sf"/>
</dbReference>
<dbReference type="PANTHER" id="PTHR47506">
    <property type="entry name" value="TRANSCRIPTIONAL REGULATORY PROTEIN"/>
    <property type="match status" value="1"/>
</dbReference>
<sequence length="200" mass="21518">MSPGPQKSFDVEEAVLTARDLFWERGYDGTGIRDLEVAIGIGRKSLYDTFGSKRELYLRSLRKYADTVIQSICDGLEREGVGALANLERVLGKLQKHHGSDGSLGCLLGVAIGQIGADDEELAAFLRGVLDGMEQAFERCLREAMGAGEVRSDLQPRDAARQLVALSQGMALLGRVSDGPARSRSIIRAALAALRPVSSS</sequence>
<dbReference type="SUPFAM" id="SSF46689">
    <property type="entry name" value="Homeodomain-like"/>
    <property type="match status" value="1"/>
</dbReference>